<evidence type="ECO:0000259" key="2">
    <source>
        <dbReference type="Pfam" id="PF06812"/>
    </source>
</evidence>
<dbReference type="NCBIfam" id="TIGR03363">
    <property type="entry name" value="VI_chp_8"/>
    <property type="match status" value="1"/>
</dbReference>
<keyword evidence="4" id="KW-1185">Reference proteome</keyword>
<name>A0ABQ2RB45_9GAMM</name>
<dbReference type="Proteomes" id="UP000619118">
    <property type="component" value="Unassembled WGS sequence"/>
</dbReference>
<dbReference type="PANTHER" id="PTHR37951:SF1">
    <property type="entry name" value="TYPE VI SECRETION SYSTEM COMPONENT TSSA1"/>
    <property type="match status" value="1"/>
</dbReference>
<feature type="compositionally biased region" description="Polar residues" evidence="1">
    <location>
        <begin position="282"/>
        <end position="294"/>
    </location>
</feature>
<feature type="region of interest" description="Disordered" evidence="1">
    <location>
        <begin position="268"/>
        <end position="294"/>
    </location>
</feature>
<organism evidence="3 4">
    <name type="scientific">Shewanella litoralis</name>
    <dbReference type="NCBI Taxonomy" id="2282700"/>
    <lineage>
        <taxon>Bacteria</taxon>
        <taxon>Pseudomonadati</taxon>
        <taxon>Pseudomonadota</taxon>
        <taxon>Gammaproteobacteria</taxon>
        <taxon>Alteromonadales</taxon>
        <taxon>Shewanellaceae</taxon>
        <taxon>Shewanella</taxon>
    </lineage>
</organism>
<proteinExistence type="predicted"/>
<accession>A0ABQ2RB45</accession>
<evidence type="ECO:0000313" key="3">
    <source>
        <dbReference type="EMBL" id="GGQ19340.1"/>
    </source>
</evidence>
<protein>
    <submittedName>
        <fullName evidence="3">Type VI secretion protein</fullName>
    </submittedName>
</protein>
<evidence type="ECO:0000313" key="4">
    <source>
        <dbReference type="Proteomes" id="UP000619118"/>
    </source>
</evidence>
<evidence type="ECO:0000256" key="1">
    <source>
        <dbReference type="SAM" id="MobiDB-lite"/>
    </source>
</evidence>
<feature type="domain" description="ImpA N-terminal" evidence="2">
    <location>
        <begin position="15"/>
        <end position="142"/>
    </location>
</feature>
<dbReference type="Pfam" id="PF06812">
    <property type="entry name" value="ImpA_N"/>
    <property type="match status" value="1"/>
</dbReference>
<gene>
    <name evidence="3" type="ORF">GCM10009411_19480</name>
</gene>
<comment type="caution">
    <text evidence="3">The sequence shown here is derived from an EMBL/GenBank/DDBJ whole genome shotgun (WGS) entry which is preliminary data.</text>
</comment>
<dbReference type="InterPro" id="IPR017740">
    <property type="entry name" value="TssA-like"/>
</dbReference>
<dbReference type="EMBL" id="BMQX01000012">
    <property type="protein sequence ID" value="GGQ19340.1"/>
    <property type="molecule type" value="Genomic_DNA"/>
</dbReference>
<sequence>MSKLKNLTIDELILPISDDAGTGVDPREDISPTSTYYLLKDVRNIARSKERKALTDEEDVLSVAAEWRPIFEQVPLILKEQSKDIEYVAWFIESACRLHGFKGLSFGFTLAAELIDTFWDSLYPIPDPSDLAERLAPLIGLNGIESEGSLIHPIRTIPITDGSVTFSTWQYEQALDTSRLDKDKQEKRFESGSVSLEDVEHSIKETPDSFFIELHHDINNAIAAFSRLSASMDDAMNGEPQPTSYIRKALEACELQINSITAPIIAKNKSDSEQEQQISQEPNSDVVDNQTMPSGVNGQLNSRAQAINNLENIANFFRKTEPHSPMSYAIEQVIRWSDLSLPELLQELIQDGEARNGFFKLSGIKTED</sequence>
<dbReference type="InterPro" id="IPR010657">
    <property type="entry name" value="ImpA_N"/>
</dbReference>
<dbReference type="PANTHER" id="PTHR37951">
    <property type="entry name" value="CYTOPLASMIC PROTEIN-RELATED"/>
    <property type="match status" value="1"/>
</dbReference>
<dbReference type="RefSeq" id="WP_160054187.1">
    <property type="nucleotide sequence ID" value="NZ_BMQX01000012.1"/>
</dbReference>
<reference evidence="4" key="1">
    <citation type="journal article" date="2019" name="Int. J. Syst. Evol. Microbiol.">
        <title>The Global Catalogue of Microorganisms (GCM) 10K type strain sequencing project: providing services to taxonomists for standard genome sequencing and annotation.</title>
        <authorList>
            <consortium name="The Broad Institute Genomics Platform"/>
            <consortium name="The Broad Institute Genome Sequencing Center for Infectious Disease"/>
            <person name="Wu L."/>
            <person name="Ma J."/>
        </authorList>
    </citation>
    <scope>NUCLEOTIDE SEQUENCE [LARGE SCALE GENOMIC DNA]</scope>
    <source>
        <strain evidence="4">JCM 32306</strain>
    </source>
</reference>